<keyword evidence="1" id="KW-1133">Transmembrane helix</keyword>
<feature type="domain" description="N,N-dimethylformamidase beta subunit-like C-terminal" evidence="2">
    <location>
        <begin position="141"/>
        <end position="532"/>
    </location>
</feature>
<dbReference type="AlphaFoldDB" id="A0A455SJH8"/>
<evidence type="ECO:0000256" key="1">
    <source>
        <dbReference type="SAM" id="Phobius"/>
    </source>
</evidence>
<gene>
    <name evidence="3" type="ORF">KTC_33640</name>
</gene>
<keyword evidence="1" id="KW-0812">Transmembrane</keyword>
<protein>
    <recommendedName>
        <fullName evidence="2">N,N-dimethylformamidase beta subunit-like C-terminal domain-containing protein</fullName>
    </recommendedName>
</protein>
<evidence type="ECO:0000313" key="3">
    <source>
        <dbReference type="EMBL" id="BBH88613.1"/>
    </source>
</evidence>
<dbReference type="EMBL" id="AP019376">
    <property type="protein sequence ID" value="BBH88613.1"/>
    <property type="molecule type" value="Genomic_DNA"/>
</dbReference>
<feature type="transmembrane region" description="Helical" evidence="1">
    <location>
        <begin position="35"/>
        <end position="56"/>
    </location>
</feature>
<proteinExistence type="predicted"/>
<accession>A0A455SJH8</accession>
<dbReference type="Pfam" id="PF20254">
    <property type="entry name" value="DMFA2_C"/>
    <property type="match status" value="1"/>
</dbReference>
<evidence type="ECO:0000259" key="2">
    <source>
        <dbReference type="Pfam" id="PF20254"/>
    </source>
</evidence>
<name>A0A455SJH8_9CHLR</name>
<organism evidence="3">
    <name type="scientific">Thermosporothrix sp. COM3</name>
    <dbReference type="NCBI Taxonomy" id="2490863"/>
    <lineage>
        <taxon>Bacteria</taxon>
        <taxon>Bacillati</taxon>
        <taxon>Chloroflexota</taxon>
        <taxon>Ktedonobacteria</taxon>
        <taxon>Ktedonobacterales</taxon>
        <taxon>Thermosporotrichaceae</taxon>
        <taxon>Thermosporothrix</taxon>
    </lineage>
</organism>
<reference evidence="3" key="1">
    <citation type="submission" date="2018-12" db="EMBL/GenBank/DDBJ databases">
        <title>Novel natural products biosynthetic potential of the class Ktedonobacteria.</title>
        <authorList>
            <person name="Zheng Y."/>
            <person name="Saitou A."/>
            <person name="Wang C.M."/>
            <person name="Toyoda A."/>
            <person name="Minakuchi Y."/>
            <person name="Sekiguchi Y."/>
            <person name="Ueda K."/>
            <person name="Takano H."/>
            <person name="Sakai Y."/>
            <person name="Yokota A."/>
            <person name="Yabe S."/>
        </authorList>
    </citation>
    <scope>NUCLEOTIDE SEQUENCE</scope>
    <source>
        <strain evidence="3">COM3</strain>
    </source>
</reference>
<keyword evidence="1" id="KW-0472">Membrane</keyword>
<sequence length="573" mass="63733">MPQSIWLLQSEKHANEQAVDKQVRKQTGGIPCMKFRIAGAIVLFIIVSLVLAIFLGDPAMMMKAFQSSGSGSPPVAPTSVPADANPIVKENAQPGSNEWRIPAGKEATTQIQAYAGAVSVDPGQSLQFYVSTQKAGTPYSIQIFRLGWYSGFGGRLLKLVQNQEGEAQGYYEERTRKLVACSTCYQGTDGLIEARWKPSYTLEVPQDWTSGVYLAKFTDASGWQTYAPFVVHGNPNSRYVVVTPDTTMAASNEWGGKSLYDMGSGFFSENSFAPTAAKVSFDRPYLYYAGASQVVSLELNAIRWMERQGYDLSYISNVDLHRQPQQLQRHKATISIGHDAYWTLEMRQGYEAARDKGVGLAFLGAADGVWQMRFEASSTGTPDRTVICYKVSSEENTLSRDPMYATDHTRVTAQWRDPVLHQPESTLIGVMYSDMSRGQVDFAWKVNKDADQTLLKNTGIQPGKGYGCSYVGYLWDRVYRDSSPANLKVLATSNVHNENNKEDVSNTTYYISQSGAMVFATGSTYWTYALDNYRPTYLPDRNWECGDTESPEMQALLANVFHELVERHSPNAL</sequence>
<dbReference type="InterPro" id="IPR046540">
    <property type="entry name" value="DMFA2_C"/>
</dbReference>